<evidence type="ECO:0000313" key="2">
    <source>
        <dbReference type="Ensembl" id="ENSCMIP00000023847.1"/>
    </source>
</evidence>
<dbReference type="PANTHER" id="PTHR10656:SF7">
    <property type="entry name" value="PROTEIN MAB-21-LIKE 4"/>
    <property type="match status" value="1"/>
</dbReference>
<dbReference type="InterPro" id="IPR046906">
    <property type="entry name" value="Mab-21_HhH/H2TH-like"/>
</dbReference>
<reference evidence="2" key="5">
    <citation type="submission" date="2025-09" db="UniProtKB">
        <authorList>
            <consortium name="Ensembl"/>
        </authorList>
    </citation>
    <scope>IDENTIFICATION</scope>
</reference>
<dbReference type="PANTHER" id="PTHR10656">
    <property type="entry name" value="CELL FATE DETERMINING PROTEIN MAB21-RELATED"/>
    <property type="match status" value="1"/>
</dbReference>
<dbReference type="Proteomes" id="UP000314986">
    <property type="component" value="Unassembled WGS sequence"/>
</dbReference>
<dbReference type="Pfam" id="PF20266">
    <property type="entry name" value="Mab-21_C"/>
    <property type="match status" value="1"/>
</dbReference>
<dbReference type="InterPro" id="IPR024810">
    <property type="entry name" value="MAB21L/cGLR"/>
</dbReference>
<feature type="domain" description="Mab-21-like HhH/H2TH-like" evidence="1">
    <location>
        <begin position="275"/>
        <end position="345"/>
    </location>
</feature>
<sequence length="441" mass="51390">VGHCCAQLAADMWLANGNRLGWYERYLSAIKSQQARKILDVQKCEDIVFTLLDRVHQQDYRFQVDYSRGHATFNYHFMSAFDEIDVEVPLWLDDSSLTVKESCKIPYHLNGMSHKTPRRGFCYLAVSKESESKWSGKDIFYPLPRLSDSSGHVIPGKVIHVLKELIKGAIVYCEQNYLISAGKENHAKYMLTSINVTTPHYKLTFYCILFHHLLKMVRNEASSIKPASMLYSVYRFCFERPIWKLLDTADADGGNRLNSLCILDSINTNHWLPTKNKRGLKFQHLQMVLLWAMKFFPAPEDWVDLESSVYRILVVLLRCLTLWKLPNYFLPEINVFLEDDQPQVDFKTIYTKVETFADIPEKFLQIHVTHLIPAHQQRIDNYIKMILHIEDTAGVHWNTGYFDVILNKMQVYRIQDPERINSMQLVWSKATKLMTAEGIPL</sequence>
<evidence type="ECO:0000313" key="3">
    <source>
        <dbReference type="Proteomes" id="UP000314986"/>
    </source>
</evidence>
<dbReference type="AlphaFoldDB" id="A0A4W3I4Z3"/>
<dbReference type="Gene3D" id="1.10.1410.40">
    <property type="match status" value="1"/>
</dbReference>
<organism evidence="2 3">
    <name type="scientific">Callorhinchus milii</name>
    <name type="common">Ghost shark</name>
    <dbReference type="NCBI Taxonomy" id="7868"/>
    <lineage>
        <taxon>Eukaryota</taxon>
        <taxon>Metazoa</taxon>
        <taxon>Chordata</taxon>
        <taxon>Craniata</taxon>
        <taxon>Vertebrata</taxon>
        <taxon>Chondrichthyes</taxon>
        <taxon>Holocephali</taxon>
        <taxon>Chimaeriformes</taxon>
        <taxon>Callorhinchidae</taxon>
        <taxon>Callorhinchus</taxon>
    </lineage>
</organism>
<reference evidence="2" key="4">
    <citation type="submission" date="2025-08" db="UniProtKB">
        <authorList>
            <consortium name="Ensembl"/>
        </authorList>
    </citation>
    <scope>IDENTIFICATION</scope>
</reference>
<dbReference type="OMA" id="VHCKHHS"/>
<reference evidence="3" key="2">
    <citation type="journal article" date="2007" name="PLoS Biol.">
        <title>Survey sequencing and comparative analysis of the elephant shark (Callorhinchus milii) genome.</title>
        <authorList>
            <person name="Venkatesh B."/>
            <person name="Kirkness E.F."/>
            <person name="Loh Y.H."/>
            <person name="Halpern A.L."/>
            <person name="Lee A.P."/>
            <person name="Johnson J."/>
            <person name="Dandona N."/>
            <person name="Viswanathan L.D."/>
            <person name="Tay A."/>
            <person name="Venter J.C."/>
            <person name="Strausberg R.L."/>
            <person name="Brenner S."/>
        </authorList>
    </citation>
    <scope>NUCLEOTIDE SEQUENCE [LARGE SCALE GENOMIC DNA]</scope>
</reference>
<accession>A0A4W3I4Z3</accession>
<dbReference type="Ensembl" id="ENSCMIT00000024250.1">
    <property type="protein sequence ID" value="ENSCMIP00000023847.1"/>
    <property type="gene ID" value="ENSCMIG00000010628.1"/>
</dbReference>
<proteinExistence type="predicted"/>
<evidence type="ECO:0000259" key="1">
    <source>
        <dbReference type="Pfam" id="PF20266"/>
    </source>
</evidence>
<dbReference type="GeneTree" id="ENSGT01050000244827"/>
<protein>
    <recommendedName>
        <fullName evidence="1">Mab-21-like HhH/H2TH-like domain-containing protein</fullName>
    </recommendedName>
</protein>
<dbReference type="SMART" id="SM01265">
    <property type="entry name" value="Mab-21"/>
    <property type="match status" value="1"/>
</dbReference>
<reference evidence="3" key="1">
    <citation type="journal article" date="2006" name="Science">
        <title>Ancient noncoding elements conserved in the human genome.</title>
        <authorList>
            <person name="Venkatesh B."/>
            <person name="Kirkness E.F."/>
            <person name="Loh Y.H."/>
            <person name="Halpern A.L."/>
            <person name="Lee A.P."/>
            <person name="Johnson J."/>
            <person name="Dandona N."/>
            <person name="Viswanathan L.D."/>
            <person name="Tay A."/>
            <person name="Venter J.C."/>
            <person name="Strausberg R.L."/>
            <person name="Brenner S."/>
        </authorList>
    </citation>
    <scope>NUCLEOTIDE SEQUENCE [LARGE SCALE GENOMIC DNA]</scope>
</reference>
<name>A0A4W3I4Z3_CALMI</name>
<dbReference type="InParanoid" id="A0A4W3I4Z3"/>
<reference evidence="3" key="3">
    <citation type="journal article" date="2014" name="Nature">
        <title>Elephant shark genome provides unique insights into gnathostome evolution.</title>
        <authorList>
            <consortium name="International Elephant Shark Genome Sequencing Consortium"/>
            <person name="Venkatesh B."/>
            <person name="Lee A.P."/>
            <person name="Ravi V."/>
            <person name="Maurya A.K."/>
            <person name="Lian M.M."/>
            <person name="Swann J.B."/>
            <person name="Ohta Y."/>
            <person name="Flajnik M.F."/>
            <person name="Sutoh Y."/>
            <person name="Kasahara M."/>
            <person name="Hoon S."/>
            <person name="Gangu V."/>
            <person name="Roy S.W."/>
            <person name="Irimia M."/>
            <person name="Korzh V."/>
            <person name="Kondrychyn I."/>
            <person name="Lim Z.W."/>
            <person name="Tay B.H."/>
            <person name="Tohari S."/>
            <person name="Kong K.W."/>
            <person name="Ho S."/>
            <person name="Lorente-Galdos B."/>
            <person name="Quilez J."/>
            <person name="Marques-Bonet T."/>
            <person name="Raney B.J."/>
            <person name="Ingham P.W."/>
            <person name="Tay A."/>
            <person name="Hillier L.W."/>
            <person name="Minx P."/>
            <person name="Boehm T."/>
            <person name="Wilson R.K."/>
            <person name="Brenner S."/>
            <person name="Warren W.C."/>
        </authorList>
    </citation>
    <scope>NUCLEOTIDE SEQUENCE [LARGE SCALE GENOMIC DNA]</scope>
</reference>
<keyword evidence="3" id="KW-1185">Reference proteome</keyword>